<gene>
    <name evidence="17" type="ORF">SAMN04488568_10348</name>
</gene>
<keyword evidence="6" id="KW-0808">Transferase</keyword>
<evidence type="ECO:0000256" key="14">
    <source>
        <dbReference type="SAM" id="Phobius"/>
    </source>
</evidence>
<evidence type="ECO:0000256" key="3">
    <source>
        <dbReference type="ARBA" id="ARBA00012438"/>
    </source>
</evidence>
<dbReference type="FunFam" id="1.10.287.130:FF:000107">
    <property type="entry name" value="Sensor histidine kinase YycG"/>
    <property type="match status" value="1"/>
</dbReference>
<keyword evidence="4" id="KW-1003">Cell membrane</keyword>
<evidence type="ECO:0000313" key="18">
    <source>
        <dbReference type="Proteomes" id="UP000199759"/>
    </source>
</evidence>
<evidence type="ECO:0000256" key="12">
    <source>
        <dbReference type="ARBA" id="ARBA00023012"/>
    </source>
</evidence>
<dbReference type="Gene3D" id="6.10.340.10">
    <property type="match status" value="1"/>
</dbReference>
<keyword evidence="5" id="KW-0597">Phosphoprotein</keyword>
<keyword evidence="9 17" id="KW-0418">Kinase</keyword>
<evidence type="ECO:0000256" key="6">
    <source>
        <dbReference type="ARBA" id="ARBA00022679"/>
    </source>
</evidence>
<dbReference type="CDD" id="cd00082">
    <property type="entry name" value="HisKA"/>
    <property type="match status" value="1"/>
</dbReference>
<dbReference type="SUPFAM" id="SSF55874">
    <property type="entry name" value="ATPase domain of HSP90 chaperone/DNA topoisomerase II/histidine kinase"/>
    <property type="match status" value="1"/>
</dbReference>
<evidence type="ECO:0000256" key="8">
    <source>
        <dbReference type="ARBA" id="ARBA00022741"/>
    </source>
</evidence>
<dbReference type="Pfam" id="PF19312">
    <property type="entry name" value="NtrY_N"/>
    <property type="match status" value="1"/>
</dbReference>
<keyword evidence="18" id="KW-1185">Reference proteome</keyword>
<dbReference type="PROSITE" id="PS50109">
    <property type="entry name" value="HIS_KIN"/>
    <property type="match status" value="1"/>
</dbReference>
<feature type="transmembrane region" description="Helical" evidence="14">
    <location>
        <begin position="20"/>
        <end position="40"/>
    </location>
</feature>
<feature type="transmembrane region" description="Helical" evidence="14">
    <location>
        <begin position="299"/>
        <end position="321"/>
    </location>
</feature>
<dbReference type="SMART" id="SM00388">
    <property type="entry name" value="HisKA"/>
    <property type="match status" value="1"/>
</dbReference>
<feature type="transmembrane region" description="Helical" evidence="14">
    <location>
        <begin position="95"/>
        <end position="118"/>
    </location>
</feature>
<dbReference type="EC" id="2.7.13.3" evidence="3"/>
<dbReference type="InterPro" id="IPR035965">
    <property type="entry name" value="PAS-like_dom_sf"/>
</dbReference>
<dbReference type="SUPFAM" id="SSF158472">
    <property type="entry name" value="HAMP domain-like"/>
    <property type="match status" value="1"/>
</dbReference>
<dbReference type="InterPro" id="IPR045671">
    <property type="entry name" value="NtrY-like_N"/>
</dbReference>
<keyword evidence="10" id="KW-0067">ATP-binding</keyword>
<dbReference type="EMBL" id="FNHG01000003">
    <property type="protein sequence ID" value="SDL91833.1"/>
    <property type="molecule type" value="Genomic_DNA"/>
</dbReference>
<evidence type="ECO:0000256" key="9">
    <source>
        <dbReference type="ARBA" id="ARBA00022777"/>
    </source>
</evidence>
<dbReference type="SMART" id="SM00387">
    <property type="entry name" value="HATPase_c"/>
    <property type="match status" value="1"/>
</dbReference>
<dbReference type="InterPro" id="IPR004358">
    <property type="entry name" value="Sig_transdc_His_kin-like_C"/>
</dbReference>
<dbReference type="InterPro" id="IPR003660">
    <property type="entry name" value="HAMP_dom"/>
</dbReference>
<evidence type="ECO:0000313" key="17">
    <source>
        <dbReference type="EMBL" id="SDL91833.1"/>
    </source>
</evidence>
<dbReference type="InterPro" id="IPR036097">
    <property type="entry name" value="HisK_dim/P_sf"/>
</dbReference>
<proteinExistence type="predicted"/>
<dbReference type="Proteomes" id="UP000199759">
    <property type="component" value="Unassembled WGS sequence"/>
</dbReference>
<dbReference type="InterPro" id="IPR017232">
    <property type="entry name" value="NtrY"/>
</dbReference>
<dbReference type="GO" id="GO:0005524">
    <property type="term" value="F:ATP binding"/>
    <property type="evidence" value="ECO:0007669"/>
    <property type="project" value="UniProtKB-KW"/>
</dbReference>
<dbReference type="InterPro" id="IPR003594">
    <property type="entry name" value="HATPase_dom"/>
</dbReference>
<feature type="transmembrane region" description="Helical" evidence="14">
    <location>
        <begin position="177"/>
        <end position="198"/>
    </location>
</feature>
<feature type="domain" description="Histidine kinase" evidence="15">
    <location>
        <begin position="512"/>
        <end position="733"/>
    </location>
</feature>
<dbReference type="Pfam" id="PF00512">
    <property type="entry name" value="HisKA"/>
    <property type="match status" value="1"/>
</dbReference>
<evidence type="ECO:0000256" key="1">
    <source>
        <dbReference type="ARBA" id="ARBA00000085"/>
    </source>
</evidence>
<dbReference type="SUPFAM" id="SSF55785">
    <property type="entry name" value="PYP-like sensor domain (PAS domain)"/>
    <property type="match status" value="1"/>
</dbReference>
<evidence type="ECO:0000256" key="13">
    <source>
        <dbReference type="ARBA" id="ARBA00023136"/>
    </source>
</evidence>
<dbReference type="PROSITE" id="PS50885">
    <property type="entry name" value="HAMP"/>
    <property type="match status" value="1"/>
</dbReference>
<dbReference type="GO" id="GO:0005886">
    <property type="term" value="C:plasma membrane"/>
    <property type="evidence" value="ECO:0007669"/>
    <property type="project" value="UniProtKB-SubCell"/>
</dbReference>
<dbReference type="InterPro" id="IPR036890">
    <property type="entry name" value="HATPase_C_sf"/>
</dbReference>
<reference evidence="17 18" key="1">
    <citation type="submission" date="2016-10" db="EMBL/GenBank/DDBJ databases">
        <authorList>
            <person name="de Groot N.N."/>
        </authorList>
    </citation>
    <scope>NUCLEOTIDE SEQUENCE [LARGE SCALE GENOMIC DNA]</scope>
    <source>
        <strain evidence="17 18">DSM 16077</strain>
    </source>
</reference>
<dbReference type="Gene3D" id="3.30.565.10">
    <property type="entry name" value="Histidine kinase-like ATPase, C-terminal domain"/>
    <property type="match status" value="1"/>
</dbReference>
<name>A0A1G9NZW5_9PROT</name>
<organism evidence="17 18">
    <name type="scientific">Maricaulis salignorans</name>
    <dbReference type="NCBI Taxonomy" id="144026"/>
    <lineage>
        <taxon>Bacteria</taxon>
        <taxon>Pseudomonadati</taxon>
        <taxon>Pseudomonadota</taxon>
        <taxon>Alphaproteobacteria</taxon>
        <taxon>Maricaulales</taxon>
        <taxon>Maricaulaceae</taxon>
        <taxon>Maricaulis</taxon>
    </lineage>
</organism>
<dbReference type="CDD" id="cd06225">
    <property type="entry name" value="HAMP"/>
    <property type="match status" value="1"/>
</dbReference>
<dbReference type="Pfam" id="PF00672">
    <property type="entry name" value="HAMP"/>
    <property type="match status" value="1"/>
</dbReference>
<evidence type="ECO:0000256" key="7">
    <source>
        <dbReference type="ARBA" id="ARBA00022692"/>
    </source>
</evidence>
<dbReference type="Gene3D" id="1.10.287.130">
    <property type="match status" value="1"/>
</dbReference>
<evidence type="ECO:0000256" key="10">
    <source>
        <dbReference type="ARBA" id="ARBA00022840"/>
    </source>
</evidence>
<keyword evidence="7 14" id="KW-0812">Transmembrane</keyword>
<comment type="subcellular location">
    <subcellularLocation>
        <location evidence="2">Cell membrane</location>
        <topology evidence="2">Multi-pass membrane protein</topology>
    </subcellularLocation>
</comment>
<dbReference type="GO" id="GO:0000155">
    <property type="term" value="F:phosphorelay sensor kinase activity"/>
    <property type="evidence" value="ECO:0007669"/>
    <property type="project" value="InterPro"/>
</dbReference>
<protein>
    <recommendedName>
        <fullName evidence="3">histidine kinase</fullName>
        <ecNumber evidence="3">2.7.13.3</ecNumber>
    </recommendedName>
</protein>
<dbReference type="STRING" id="144026.SAMN04488568_10348"/>
<sequence>MNKLPSGPLITNVSPRSAALFGIGFLLSLTVVVLTAIAILGDGAVLEPGDRLTLAILVGNCLLLFALASVVFIRLRRRMRGRRFGEPAPRLHLRFVGLFSLAATAPAIFAAMFLGLILTRGVEYWFGEQVSSFVDTASRTAQDVYYQEANVTRSRLTALVSAIDNEEAATLFTSSRIQYNTIFASYVARAQLAAAYIVDARGARMAEAEFRPNEVYIPPTPDLYERAEEGGVGTTGPLFATRAGIEGSADAMRMLFRLENYEGAYLYVSREMDMSLWRDILNASDSLRTVREHEGEARVVFFLLYAEVVALIVIGSLWLALSAATRVVTPISRLVAAAERVRRGDLDARVQMGREDDEISALGRAFNRMTRQLRSQRRELIASHAESEQRRAFTEAVLAGVSAGVLGIDGENRVRLINRSAVAHLDPGTDDLVGARIEDIAPELSEIVAQARRRPGYVAEAQIDLKTADEQMRYLSARATMDEEAGLIITFDDVTRLVTAQRNAAWREVARRIAHEIKNPLTPIQLSAERIKRKYRKEILTDVETFDRCTDTIIRQVSDIGRMVDEFSSFARMPEPKVEPVEMSELTQAATFAQRVATPSVDTSFKRPERPIHALCDARLSSQALANILKNAAESVMARMENGVGDDSPGQIRVSLREEEGYAVIEVCDNGLGWPTANRERLTEPYMTTREKGTGLGLAIVKRVMEDHKGRLELGLPESGQGAVVRLVFPLAEDSTTDLPTKKEA</sequence>
<keyword evidence="11 14" id="KW-1133">Transmembrane helix</keyword>
<keyword evidence="8" id="KW-0547">Nucleotide-binding</keyword>
<dbReference type="SUPFAM" id="SSF47384">
    <property type="entry name" value="Homodimeric domain of signal transducing histidine kinase"/>
    <property type="match status" value="1"/>
</dbReference>
<dbReference type="InterPro" id="IPR005467">
    <property type="entry name" value="His_kinase_dom"/>
</dbReference>
<comment type="catalytic activity">
    <reaction evidence="1">
        <text>ATP + protein L-histidine = ADP + protein N-phospho-L-histidine.</text>
        <dbReference type="EC" id="2.7.13.3"/>
    </reaction>
</comment>
<evidence type="ECO:0000259" key="16">
    <source>
        <dbReference type="PROSITE" id="PS50885"/>
    </source>
</evidence>
<evidence type="ECO:0000256" key="11">
    <source>
        <dbReference type="ARBA" id="ARBA00022989"/>
    </source>
</evidence>
<dbReference type="AlphaFoldDB" id="A0A1G9NZW5"/>
<evidence type="ECO:0000256" key="5">
    <source>
        <dbReference type="ARBA" id="ARBA00022553"/>
    </source>
</evidence>
<evidence type="ECO:0000256" key="2">
    <source>
        <dbReference type="ARBA" id="ARBA00004651"/>
    </source>
</evidence>
<dbReference type="PANTHER" id="PTHR43065:SF10">
    <property type="entry name" value="PEROXIDE STRESS-ACTIVATED HISTIDINE KINASE MAK3"/>
    <property type="match status" value="1"/>
</dbReference>
<dbReference type="InterPro" id="IPR003661">
    <property type="entry name" value="HisK_dim/P_dom"/>
</dbReference>
<feature type="transmembrane region" description="Helical" evidence="14">
    <location>
        <begin position="52"/>
        <end position="75"/>
    </location>
</feature>
<evidence type="ECO:0000259" key="15">
    <source>
        <dbReference type="PROSITE" id="PS50109"/>
    </source>
</evidence>
<feature type="domain" description="HAMP" evidence="16">
    <location>
        <begin position="325"/>
        <end position="378"/>
    </location>
</feature>
<keyword evidence="13 14" id="KW-0472">Membrane</keyword>
<evidence type="ECO:0000256" key="4">
    <source>
        <dbReference type="ARBA" id="ARBA00022475"/>
    </source>
</evidence>
<keyword evidence="12" id="KW-0902">Two-component regulatory system</keyword>
<accession>A0A1G9NZW5</accession>
<dbReference type="PANTHER" id="PTHR43065">
    <property type="entry name" value="SENSOR HISTIDINE KINASE"/>
    <property type="match status" value="1"/>
</dbReference>
<dbReference type="PIRSF" id="PIRSF037532">
    <property type="entry name" value="STHK_NtrY"/>
    <property type="match status" value="1"/>
</dbReference>
<dbReference type="Gene3D" id="3.30.450.20">
    <property type="entry name" value="PAS domain"/>
    <property type="match status" value="1"/>
</dbReference>
<dbReference type="PRINTS" id="PR00344">
    <property type="entry name" value="BCTRLSENSOR"/>
</dbReference>
<dbReference type="Pfam" id="PF02518">
    <property type="entry name" value="HATPase_c"/>
    <property type="match status" value="1"/>
</dbReference>
<dbReference type="SMART" id="SM00304">
    <property type="entry name" value="HAMP"/>
    <property type="match status" value="1"/>
</dbReference>